<evidence type="ECO:0000313" key="3">
    <source>
        <dbReference type="Proteomes" id="UP000294901"/>
    </source>
</evidence>
<gene>
    <name evidence="2" type="ORF">C8E87_8478</name>
</gene>
<proteinExistence type="predicted"/>
<dbReference type="PRINTS" id="PR00111">
    <property type="entry name" value="ABHYDROLASE"/>
</dbReference>
<sequence>MTAGPSQASVCHDQPMETRDLRVQARGITQNVLVGGPEDGTPVLLVHGNCSSAQFWTPLIRRLPGGIRVVAPDLRGYGRSETAPVDATRGLSDFADDVAALLDDRSLFPQDGPVVVAAHSMGGGVVMRMLADHPGRFSAVLLEAPVSPYGFGGTRDLEGALTTADCAGTGGGAANPDFVARIQAGDRSADAPTSPLSVLRSAYVADPASLGEDEQLLLDTVLSTAIGDDNYPGDGTTVESWPGMGPGNRGVLNTMAPNHFNVADALAGAASKPPIVWVRGDRDAIVSDTSLFDLAYLGSLGAVPGWPGAEVCPPQPMVGQTRAVLQRYAANGGSFREVVYDNCGHSPHIERPAEVTAELLALLGH</sequence>
<comment type="caution">
    <text evidence="2">The sequence shown here is derived from an EMBL/GenBank/DDBJ whole genome shotgun (WGS) entry which is preliminary data.</text>
</comment>
<dbReference type="InterPro" id="IPR000639">
    <property type="entry name" value="Epox_hydrolase-like"/>
</dbReference>
<protein>
    <submittedName>
        <fullName evidence="2">Alpha/beta hydrolase family protein</fullName>
    </submittedName>
</protein>
<keyword evidence="3" id="KW-1185">Reference proteome</keyword>
<evidence type="ECO:0000313" key="2">
    <source>
        <dbReference type="EMBL" id="TDO32998.1"/>
    </source>
</evidence>
<dbReference type="Proteomes" id="UP000294901">
    <property type="component" value="Unassembled WGS sequence"/>
</dbReference>
<dbReference type="PRINTS" id="PR00412">
    <property type="entry name" value="EPOXHYDRLASE"/>
</dbReference>
<dbReference type="InterPro" id="IPR050266">
    <property type="entry name" value="AB_hydrolase_sf"/>
</dbReference>
<dbReference type="GO" id="GO:0016020">
    <property type="term" value="C:membrane"/>
    <property type="evidence" value="ECO:0007669"/>
    <property type="project" value="TreeGrafter"/>
</dbReference>
<dbReference type="Gene3D" id="3.40.50.1820">
    <property type="entry name" value="alpha/beta hydrolase"/>
    <property type="match status" value="1"/>
</dbReference>
<dbReference type="PANTHER" id="PTHR43798:SF33">
    <property type="entry name" value="HYDROLASE, PUTATIVE (AFU_ORTHOLOGUE AFUA_2G14860)-RELATED"/>
    <property type="match status" value="1"/>
</dbReference>
<dbReference type="PANTHER" id="PTHR43798">
    <property type="entry name" value="MONOACYLGLYCEROL LIPASE"/>
    <property type="match status" value="1"/>
</dbReference>
<reference evidence="2 3" key="1">
    <citation type="submission" date="2019-03" db="EMBL/GenBank/DDBJ databases">
        <title>Sequencing the genomes of 1000 actinobacteria strains.</title>
        <authorList>
            <person name="Klenk H.-P."/>
        </authorList>
    </citation>
    <scope>NUCLEOTIDE SEQUENCE [LARGE SCALE GENOMIC DNA]</scope>
    <source>
        <strain evidence="2 3">DSM 43805</strain>
    </source>
</reference>
<feature type="domain" description="AB hydrolase-1" evidence="1">
    <location>
        <begin position="43"/>
        <end position="357"/>
    </location>
</feature>
<dbReference type="EMBL" id="SNWR01000002">
    <property type="protein sequence ID" value="TDO32998.1"/>
    <property type="molecule type" value="Genomic_DNA"/>
</dbReference>
<dbReference type="SUPFAM" id="SSF53474">
    <property type="entry name" value="alpha/beta-Hydrolases"/>
    <property type="match status" value="1"/>
</dbReference>
<organism evidence="2 3">
    <name type="scientific">Paractinoplanes brasiliensis</name>
    <dbReference type="NCBI Taxonomy" id="52695"/>
    <lineage>
        <taxon>Bacteria</taxon>
        <taxon>Bacillati</taxon>
        <taxon>Actinomycetota</taxon>
        <taxon>Actinomycetes</taxon>
        <taxon>Micromonosporales</taxon>
        <taxon>Micromonosporaceae</taxon>
        <taxon>Paractinoplanes</taxon>
    </lineage>
</organism>
<accession>A0A4V3C6A8</accession>
<name>A0A4V3C6A8_9ACTN</name>
<keyword evidence="2" id="KW-0378">Hydrolase</keyword>
<evidence type="ECO:0000259" key="1">
    <source>
        <dbReference type="Pfam" id="PF12697"/>
    </source>
</evidence>
<dbReference type="InterPro" id="IPR000073">
    <property type="entry name" value="AB_hydrolase_1"/>
</dbReference>
<dbReference type="GO" id="GO:0016787">
    <property type="term" value="F:hydrolase activity"/>
    <property type="evidence" value="ECO:0007669"/>
    <property type="project" value="UniProtKB-KW"/>
</dbReference>
<dbReference type="InterPro" id="IPR029058">
    <property type="entry name" value="AB_hydrolase_fold"/>
</dbReference>
<dbReference type="Pfam" id="PF12697">
    <property type="entry name" value="Abhydrolase_6"/>
    <property type="match status" value="1"/>
</dbReference>
<dbReference type="AlphaFoldDB" id="A0A4V3C6A8"/>